<keyword evidence="4" id="KW-1185">Reference proteome</keyword>
<feature type="compositionally biased region" description="Polar residues" evidence="1">
    <location>
        <begin position="300"/>
        <end position="316"/>
    </location>
</feature>
<dbReference type="Pfam" id="PF01607">
    <property type="entry name" value="CBM_14"/>
    <property type="match status" value="1"/>
</dbReference>
<reference evidence="3 4" key="1">
    <citation type="journal article" date="2015" name="Nat. Commun.">
        <title>Outbred genome sequencing and CRISPR/Cas9 gene editing in butterflies.</title>
        <authorList>
            <person name="Li X."/>
            <person name="Fan D."/>
            <person name="Zhang W."/>
            <person name="Liu G."/>
            <person name="Zhang L."/>
            <person name="Zhao L."/>
            <person name="Fang X."/>
            <person name="Chen L."/>
            <person name="Dong Y."/>
            <person name="Chen Y."/>
            <person name="Ding Y."/>
            <person name="Zhao R."/>
            <person name="Feng M."/>
            <person name="Zhu Y."/>
            <person name="Feng Y."/>
            <person name="Jiang X."/>
            <person name="Zhu D."/>
            <person name="Xiang H."/>
            <person name="Feng X."/>
            <person name="Li S."/>
            <person name="Wang J."/>
            <person name="Zhang G."/>
            <person name="Kronforst M.R."/>
            <person name="Wang W."/>
        </authorList>
    </citation>
    <scope>NUCLEOTIDE SEQUENCE [LARGE SCALE GENOMIC DNA]</scope>
    <source>
        <strain evidence="3">Ya'a_city_454_Pm</strain>
        <tissue evidence="3">Whole body</tissue>
    </source>
</reference>
<feature type="compositionally biased region" description="Pro residues" evidence="1">
    <location>
        <begin position="668"/>
        <end position="679"/>
    </location>
</feature>
<name>A0A194QWQ5_PAPMA</name>
<feature type="compositionally biased region" description="Polar residues" evidence="1">
    <location>
        <begin position="737"/>
        <end position="762"/>
    </location>
</feature>
<protein>
    <recommendedName>
        <fullName evidence="2">Chitin-binding type-2 domain-containing protein</fullName>
    </recommendedName>
</protein>
<dbReference type="STRING" id="76193.A0A194QWQ5"/>
<accession>A0A194QWQ5</accession>
<feature type="domain" description="Chitin-binding type-2" evidence="2">
    <location>
        <begin position="152"/>
        <end position="218"/>
    </location>
</feature>
<sequence length="813" mass="91799">MKLITPQRQAVDVCKSALNWFKFLGHKDLKRRATAQQLNWQLTAHSNSFWSRILQIETEIVTSMLVQIELSCEPVPWACFTHLYRELIYSLRIAELVLLHGRATASFQAPLQSRGGRRARNRRQLQRDAHRGDMSPLWIVLTLLPVLGGAERFNCRGRILGAYYADAKSGCKAFHVCVRVAGGGVRDFRFFCPPGTLFHQEAQTCTDWGDDDPLACPDIYDGQFDLYKIGSGFDTKKLSQGNREDETEFGLQRAETGDRRLAQHAAPAAPAAANDLRAAHSSDFFSGQRDRGRDDLIQSAPQVQQPTSAQPPQSRQSFRRPTTPRPSPPSTSYTTYHPSPSSSTVPALQKGNRYEQGLKRKVARKRPIYTTTQLPVTFPPNTFAPQVYSEQPKNYNRRIPSQNTQSIASTPNVPPQYKDEYVEVSRVTPKPNRYFPNSPTPTPFILPTTEQSKKNGFGEVYNYDTQSTPGFKQNENRPFKVRNSFSVVPDVPKENDFLRNQPFNGNAERGTPNTNEYSTTTRNYITTTSYKNANIIAYEPEKNNYNQFSSSKQSYYNNPTTTSSPITTTYTTTARYEPPQSLNTIAYNTNNAFNAQTSNFADSSEDDGQYRPPEGEDDGQYRPELYEKELLSGAHSINIAASGNRLFEDQKEQSKNQISRKPVAKTSPPRPFRPAPTPAAPTVTSRTAEVTYPTTTRPISENTQRTFDYYQTYTTTSRPFDASGHTNNGEKVPLRITSASPSRTYENTRNQNRQTDSVSIPSTPVPKPNHHPHHHSKSINKEDNSYDYAYYDSDPGFSEYDQIEEFGRTNTKA</sequence>
<dbReference type="PROSITE" id="PS50940">
    <property type="entry name" value="CHIT_BIND_II"/>
    <property type="match status" value="1"/>
</dbReference>
<dbReference type="InterPro" id="IPR002557">
    <property type="entry name" value="Chitin-bd_dom"/>
</dbReference>
<dbReference type="GO" id="GO:0008061">
    <property type="term" value="F:chitin binding"/>
    <property type="evidence" value="ECO:0007669"/>
    <property type="project" value="InterPro"/>
</dbReference>
<dbReference type="InParanoid" id="A0A194QWQ5"/>
<feature type="region of interest" description="Disordered" evidence="1">
    <location>
        <begin position="492"/>
        <end position="519"/>
    </location>
</feature>
<evidence type="ECO:0000256" key="1">
    <source>
        <dbReference type="SAM" id="MobiDB-lite"/>
    </source>
</evidence>
<feature type="compositionally biased region" description="Polar residues" evidence="1">
    <location>
        <begin position="692"/>
        <end position="729"/>
    </location>
</feature>
<evidence type="ECO:0000259" key="2">
    <source>
        <dbReference type="PROSITE" id="PS50940"/>
    </source>
</evidence>
<dbReference type="GO" id="GO:0005576">
    <property type="term" value="C:extracellular region"/>
    <property type="evidence" value="ECO:0007669"/>
    <property type="project" value="InterPro"/>
</dbReference>
<feature type="compositionally biased region" description="Polar residues" evidence="1">
    <location>
        <begin position="396"/>
        <end position="411"/>
    </location>
</feature>
<feature type="compositionally biased region" description="Low complexity" evidence="1">
    <location>
        <begin position="330"/>
        <end position="344"/>
    </location>
</feature>
<proteinExistence type="predicted"/>
<dbReference type="Proteomes" id="UP000053240">
    <property type="component" value="Unassembled WGS sequence"/>
</dbReference>
<organism evidence="3 4">
    <name type="scientific">Papilio machaon</name>
    <name type="common">Old World swallowtail butterfly</name>
    <dbReference type="NCBI Taxonomy" id="76193"/>
    <lineage>
        <taxon>Eukaryota</taxon>
        <taxon>Metazoa</taxon>
        <taxon>Ecdysozoa</taxon>
        <taxon>Arthropoda</taxon>
        <taxon>Hexapoda</taxon>
        <taxon>Insecta</taxon>
        <taxon>Pterygota</taxon>
        <taxon>Neoptera</taxon>
        <taxon>Endopterygota</taxon>
        <taxon>Lepidoptera</taxon>
        <taxon>Glossata</taxon>
        <taxon>Ditrysia</taxon>
        <taxon>Papilionoidea</taxon>
        <taxon>Papilionidae</taxon>
        <taxon>Papilioninae</taxon>
        <taxon>Papilio</taxon>
    </lineage>
</organism>
<feature type="region of interest" description="Disordered" evidence="1">
    <location>
        <begin position="597"/>
        <end position="620"/>
    </location>
</feature>
<dbReference type="SUPFAM" id="SSF57625">
    <property type="entry name" value="Invertebrate chitin-binding proteins"/>
    <property type="match status" value="1"/>
</dbReference>
<gene>
    <name evidence="3" type="ORF">RR48_13373</name>
</gene>
<evidence type="ECO:0000313" key="3">
    <source>
        <dbReference type="EMBL" id="KPJ09739.1"/>
    </source>
</evidence>
<feature type="compositionally biased region" description="Basic residues" evidence="1">
    <location>
        <begin position="768"/>
        <end position="778"/>
    </location>
</feature>
<feature type="region of interest" description="Disordered" evidence="1">
    <location>
        <begin position="649"/>
        <end position="798"/>
    </location>
</feature>
<dbReference type="AlphaFoldDB" id="A0A194QWQ5"/>
<feature type="region of interest" description="Disordered" evidence="1">
    <location>
        <begin position="300"/>
        <end position="366"/>
    </location>
</feature>
<dbReference type="EMBL" id="KQ461073">
    <property type="protein sequence ID" value="KPJ09739.1"/>
    <property type="molecule type" value="Genomic_DNA"/>
</dbReference>
<evidence type="ECO:0000313" key="4">
    <source>
        <dbReference type="Proteomes" id="UP000053240"/>
    </source>
</evidence>
<feature type="region of interest" description="Disordered" evidence="1">
    <location>
        <begin position="396"/>
        <end position="416"/>
    </location>
</feature>
<dbReference type="InterPro" id="IPR036508">
    <property type="entry name" value="Chitin-bd_dom_sf"/>
</dbReference>